<dbReference type="EMBL" id="JAQQLI010000035">
    <property type="protein sequence ID" value="MDC7787996.1"/>
    <property type="molecule type" value="Genomic_DNA"/>
</dbReference>
<name>A0ABT5JE68_RHOTP</name>
<dbReference type="Proteomes" id="UP001165652">
    <property type="component" value="Unassembled WGS sequence"/>
</dbReference>
<gene>
    <name evidence="1" type="ORF">PQJ73_20090</name>
</gene>
<dbReference type="RefSeq" id="WP_272778832.1">
    <property type="nucleotide sequence ID" value="NZ_JAQQLI010000035.1"/>
</dbReference>
<organism evidence="1 2">
    <name type="scientific">Rhodoplanes tepidamans</name>
    <name type="common">Rhodoplanes cryptolactis</name>
    <dbReference type="NCBI Taxonomy" id="200616"/>
    <lineage>
        <taxon>Bacteria</taxon>
        <taxon>Pseudomonadati</taxon>
        <taxon>Pseudomonadota</taxon>
        <taxon>Alphaproteobacteria</taxon>
        <taxon>Hyphomicrobiales</taxon>
        <taxon>Nitrobacteraceae</taxon>
        <taxon>Rhodoplanes</taxon>
    </lineage>
</organism>
<comment type="caution">
    <text evidence="1">The sequence shown here is derived from an EMBL/GenBank/DDBJ whole genome shotgun (WGS) entry which is preliminary data.</text>
</comment>
<accession>A0ABT5JE68</accession>
<evidence type="ECO:0000313" key="2">
    <source>
        <dbReference type="Proteomes" id="UP001165652"/>
    </source>
</evidence>
<reference evidence="1" key="2">
    <citation type="submission" date="2023-02" db="EMBL/GenBank/DDBJ databases">
        <authorList>
            <person name="Rayyan A."/>
            <person name="Meyer T."/>
            <person name="Kyndt J.A."/>
        </authorList>
    </citation>
    <scope>NUCLEOTIDE SEQUENCE</scope>
    <source>
        <strain evidence="1">DSM 9987</strain>
    </source>
</reference>
<reference evidence="1" key="1">
    <citation type="journal article" date="2023" name="Microbiol Resour">
        <title>Genome Sequences of Rhodoplanes serenus and Two Thermotolerant Strains, Rhodoplanes tepidamans and 'Rhodoplanes cryptolactis,' Further Refine the Genus.</title>
        <authorList>
            <person name="Rayyan A.A."/>
            <person name="Kyndt J.A."/>
        </authorList>
    </citation>
    <scope>NUCLEOTIDE SEQUENCE</scope>
    <source>
        <strain evidence="1">DSM 9987</strain>
    </source>
</reference>
<protein>
    <submittedName>
        <fullName evidence="1">Uncharacterized protein</fullName>
    </submittedName>
</protein>
<proteinExistence type="predicted"/>
<keyword evidence="2" id="KW-1185">Reference proteome</keyword>
<evidence type="ECO:0000313" key="1">
    <source>
        <dbReference type="EMBL" id="MDC7787996.1"/>
    </source>
</evidence>
<sequence>MTAASSSAREIALERPQIRVAASAAGHTVVQFQGVFGAFSAWLTAAQRRLLVASLRHVMDSRTLGGLTVTIDLDVSPDHPPRRASAVLISSDGASLVLALLGFDDQVLAASRLDQASIDILQGEPG</sequence>